<dbReference type="AlphaFoldDB" id="A0A8H4UT00"/>
<dbReference type="Proteomes" id="UP000635477">
    <property type="component" value="Unassembled WGS sequence"/>
</dbReference>
<accession>A0A8H4UT00</accession>
<organism evidence="2 3">
    <name type="scientific">Fusarium zealandicum</name>
    <dbReference type="NCBI Taxonomy" id="1053134"/>
    <lineage>
        <taxon>Eukaryota</taxon>
        <taxon>Fungi</taxon>
        <taxon>Dikarya</taxon>
        <taxon>Ascomycota</taxon>
        <taxon>Pezizomycotina</taxon>
        <taxon>Sordariomycetes</taxon>
        <taxon>Hypocreomycetidae</taxon>
        <taxon>Hypocreales</taxon>
        <taxon>Nectriaceae</taxon>
        <taxon>Fusarium</taxon>
        <taxon>Fusarium staphyleae species complex</taxon>
    </lineage>
</organism>
<keyword evidence="3" id="KW-1185">Reference proteome</keyword>
<name>A0A8H4UT00_9HYPO</name>
<comment type="caution">
    <text evidence="2">The sequence shown here is derived from an EMBL/GenBank/DDBJ whole genome shotgun (WGS) entry which is preliminary data.</text>
</comment>
<evidence type="ECO:0000313" key="3">
    <source>
        <dbReference type="Proteomes" id="UP000635477"/>
    </source>
</evidence>
<evidence type="ECO:0000256" key="1">
    <source>
        <dbReference type="SAM" id="MobiDB-lite"/>
    </source>
</evidence>
<dbReference type="EMBL" id="JABEYC010000085">
    <property type="protein sequence ID" value="KAF4983045.1"/>
    <property type="molecule type" value="Genomic_DNA"/>
</dbReference>
<protein>
    <submittedName>
        <fullName evidence="2">Uncharacterized protein</fullName>
    </submittedName>
</protein>
<evidence type="ECO:0000313" key="2">
    <source>
        <dbReference type="EMBL" id="KAF4983045.1"/>
    </source>
</evidence>
<dbReference type="OrthoDB" id="4984599at2759"/>
<reference evidence="2" key="2">
    <citation type="submission" date="2020-05" db="EMBL/GenBank/DDBJ databases">
        <authorList>
            <person name="Kim H.-S."/>
            <person name="Proctor R.H."/>
            <person name="Brown D.W."/>
        </authorList>
    </citation>
    <scope>NUCLEOTIDE SEQUENCE</scope>
    <source>
        <strain evidence="2">NRRL 22465</strain>
    </source>
</reference>
<sequence>MKATGGKSFIHLPRVVKLDTADQWIDWYFTLRSQARGLGIWDRINPDNPDEPGDILKAPEFESYHQLKARLIKEAREENEPIPSEESIISWHKLLRGDVEINLAIYHEIAMKEQAILSLIVDTVHPDIYEAAMNKVDIKHGEHSLRQLVRSFQKATAPAHFQITSKIGREYQDILDEARIKTVDPKKWYIRWNKVLTRAEECNVPEVIGTLAISNFLDAVGSCFAPEWAAIEGCQLETAIHKDAEISSLWEYGRYFRLALEVRPFERHRQLDGPQASDKPPASSPCPCGRKRHNWEPENCSILEFAVRGFTDRPIKKLTEEKRDAICSELQKGKWTKLRKKLKREGWEISP</sequence>
<reference evidence="2" key="1">
    <citation type="journal article" date="2020" name="BMC Genomics">
        <title>Correction to: Identification and distribution of gene clusters required for synthesis of sphingolipid metabolism inhibitors in diverse species of the filamentous fungus Fusarium.</title>
        <authorList>
            <person name="Kim H.S."/>
            <person name="Lohmar J.M."/>
            <person name="Busman M."/>
            <person name="Brown D.W."/>
            <person name="Naumann T.A."/>
            <person name="Divon H.H."/>
            <person name="Lysoe E."/>
            <person name="Uhlig S."/>
            <person name="Proctor R.H."/>
        </authorList>
    </citation>
    <scope>NUCLEOTIDE SEQUENCE</scope>
    <source>
        <strain evidence="2">NRRL 22465</strain>
    </source>
</reference>
<proteinExistence type="predicted"/>
<gene>
    <name evidence="2" type="ORF">FZEAL_1445</name>
</gene>
<feature type="region of interest" description="Disordered" evidence="1">
    <location>
        <begin position="270"/>
        <end position="290"/>
    </location>
</feature>